<evidence type="ECO:0000313" key="2">
    <source>
        <dbReference type="Proteomes" id="UP000199475"/>
    </source>
</evidence>
<dbReference type="OrthoDB" id="3268468at2"/>
<keyword evidence="2" id="KW-1185">Reference proteome</keyword>
<dbReference type="Pfam" id="PF11305">
    <property type="entry name" value="DUF3107"/>
    <property type="match status" value="1"/>
</dbReference>
<dbReference type="RefSeq" id="WP_093253173.1">
    <property type="nucleotide sequence ID" value="NZ_FNGP01000005.1"/>
</dbReference>
<dbReference type="InterPro" id="IPR021456">
    <property type="entry name" value="DUF3107"/>
</dbReference>
<evidence type="ECO:0000313" key="1">
    <source>
        <dbReference type="EMBL" id="SDL75102.1"/>
    </source>
</evidence>
<dbReference type="EMBL" id="FNGP01000005">
    <property type="protein sequence ID" value="SDL75102.1"/>
    <property type="molecule type" value="Genomic_DNA"/>
</dbReference>
<dbReference type="Proteomes" id="UP000199475">
    <property type="component" value="Unassembled WGS sequence"/>
</dbReference>
<name>A0A1G9MLF0_9ACTN</name>
<dbReference type="STRING" id="686624.SAMN04488242_2711"/>
<proteinExistence type="predicted"/>
<dbReference type="AlphaFoldDB" id="A0A1G9MLF0"/>
<organism evidence="1 2">
    <name type="scientific">Tessaracoccus oleiagri</name>
    <dbReference type="NCBI Taxonomy" id="686624"/>
    <lineage>
        <taxon>Bacteria</taxon>
        <taxon>Bacillati</taxon>
        <taxon>Actinomycetota</taxon>
        <taxon>Actinomycetes</taxon>
        <taxon>Propionibacteriales</taxon>
        <taxon>Propionibacteriaceae</taxon>
        <taxon>Tessaracoccus</taxon>
    </lineage>
</organism>
<protein>
    <recommendedName>
        <fullName evidence="3">ATP-binding protein</fullName>
    </recommendedName>
</protein>
<evidence type="ECO:0008006" key="3">
    <source>
        <dbReference type="Google" id="ProtNLM"/>
    </source>
</evidence>
<reference evidence="1 2" key="1">
    <citation type="submission" date="2016-10" db="EMBL/GenBank/DDBJ databases">
        <authorList>
            <person name="de Groot N.N."/>
        </authorList>
    </citation>
    <scope>NUCLEOTIDE SEQUENCE [LARGE SCALE GENOMIC DNA]</scope>
    <source>
        <strain evidence="1 2">CGMCC 1.9159</strain>
    </source>
</reference>
<gene>
    <name evidence="1" type="ORF">SAMN04488242_2711</name>
</gene>
<accession>A0A1G9MLF0</accession>
<sequence>MEIKLGIADVAREISLETEASAEELGAQLKSALADDGILEITDTKGRKVLVPARRVGFIELGSAHARPVGFGAV</sequence>